<evidence type="ECO:0000313" key="4">
    <source>
        <dbReference type="EMBL" id="TXL69180.1"/>
    </source>
</evidence>
<dbReference type="Proteomes" id="UP000321638">
    <property type="component" value="Unassembled WGS sequence"/>
</dbReference>
<name>A0A5C8P640_9HYPH</name>
<accession>A0A5C8P640</accession>
<evidence type="ECO:0000256" key="1">
    <source>
        <dbReference type="ARBA" id="ARBA00022603"/>
    </source>
</evidence>
<evidence type="ECO:0000256" key="2">
    <source>
        <dbReference type="ARBA" id="ARBA00022679"/>
    </source>
</evidence>
<dbReference type="AlphaFoldDB" id="A0A5C8P640"/>
<dbReference type="InterPro" id="IPR041698">
    <property type="entry name" value="Methyltransf_25"/>
</dbReference>
<dbReference type="SUPFAM" id="SSF53335">
    <property type="entry name" value="S-adenosyl-L-methionine-dependent methyltransferases"/>
    <property type="match status" value="1"/>
</dbReference>
<dbReference type="Gene3D" id="3.40.50.150">
    <property type="entry name" value="Vaccinia Virus protein VP39"/>
    <property type="match status" value="1"/>
</dbReference>
<keyword evidence="1 4" id="KW-0489">Methyltransferase</keyword>
<sequence>MPADTSPPRTVDALHADQVAYWSGEGGDNWLAREARIDASLAELNRRAIAGAAAKPGEHVLDVGCGTGPTTRALARAVAPSGTVLGLDLSSAMVGEAARRAAADGLTNVRFLAGDASTHAFEPEAVDLLFSRFGVMFFGDPAAAFANLRRALKAGGRLAFLCWRPFKENGWAFVPFMASVPFLPPMPRPGPDDPGPFAFGDQNRVRRILADAGFSDIAIDPVDAMMVLSTSGLDEAVTQATEVGPLTRALREAPPAVRDKVIAAVREVLAGHVADGGVRLPAACWLVKAVNPG</sequence>
<comment type="caution">
    <text evidence="4">The sequence shown here is derived from an EMBL/GenBank/DDBJ whole genome shotgun (WGS) entry which is preliminary data.</text>
</comment>
<organism evidence="4 5">
    <name type="scientific">Vineibacter terrae</name>
    <dbReference type="NCBI Taxonomy" id="2586908"/>
    <lineage>
        <taxon>Bacteria</taxon>
        <taxon>Pseudomonadati</taxon>
        <taxon>Pseudomonadota</taxon>
        <taxon>Alphaproteobacteria</taxon>
        <taxon>Hyphomicrobiales</taxon>
        <taxon>Vineibacter</taxon>
    </lineage>
</organism>
<keyword evidence="2 4" id="KW-0808">Transferase</keyword>
<keyword evidence="5" id="KW-1185">Reference proteome</keyword>
<dbReference type="GO" id="GO:0008168">
    <property type="term" value="F:methyltransferase activity"/>
    <property type="evidence" value="ECO:0007669"/>
    <property type="project" value="UniProtKB-KW"/>
</dbReference>
<gene>
    <name evidence="4" type="ORF">FHP25_40120</name>
</gene>
<protein>
    <submittedName>
        <fullName evidence="4">Class I SAM-dependent methyltransferase</fullName>
    </submittedName>
</protein>
<feature type="domain" description="Methyltransferase" evidence="3">
    <location>
        <begin position="60"/>
        <end position="156"/>
    </location>
</feature>
<dbReference type="InterPro" id="IPR029063">
    <property type="entry name" value="SAM-dependent_MTases_sf"/>
</dbReference>
<dbReference type="PANTHER" id="PTHR43861:SF1">
    <property type="entry name" value="TRANS-ACONITATE 2-METHYLTRANSFERASE"/>
    <property type="match status" value="1"/>
</dbReference>
<reference evidence="4 5" key="1">
    <citation type="submission" date="2019-06" db="EMBL/GenBank/DDBJ databases">
        <title>New taxonomy in bacterial strain CC-CFT640, isolated from vineyard.</title>
        <authorList>
            <person name="Lin S.-Y."/>
            <person name="Tsai C.-F."/>
            <person name="Young C.-C."/>
        </authorList>
    </citation>
    <scope>NUCLEOTIDE SEQUENCE [LARGE SCALE GENOMIC DNA]</scope>
    <source>
        <strain evidence="4 5">CC-CFT640</strain>
    </source>
</reference>
<dbReference type="OrthoDB" id="9777638at2"/>
<dbReference type="RefSeq" id="WP_147852643.1">
    <property type="nucleotide sequence ID" value="NZ_VDUZ01000098.1"/>
</dbReference>
<evidence type="ECO:0000313" key="5">
    <source>
        <dbReference type="Proteomes" id="UP000321638"/>
    </source>
</evidence>
<dbReference type="EMBL" id="VDUZ01000098">
    <property type="protein sequence ID" value="TXL69180.1"/>
    <property type="molecule type" value="Genomic_DNA"/>
</dbReference>
<proteinExistence type="predicted"/>
<evidence type="ECO:0000259" key="3">
    <source>
        <dbReference type="Pfam" id="PF13649"/>
    </source>
</evidence>
<dbReference type="Pfam" id="PF13649">
    <property type="entry name" value="Methyltransf_25"/>
    <property type="match status" value="1"/>
</dbReference>
<dbReference type="PANTHER" id="PTHR43861">
    <property type="entry name" value="TRANS-ACONITATE 2-METHYLTRANSFERASE-RELATED"/>
    <property type="match status" value="1"/>
</dbReference>
<dbReference type="CDD" id="cd02440">
    <property type="entry name" value="AdoMet_MTases"/>
    <property type="match status" value="1"/>
</dbReference>
<dbReference type="GO" id="GO:0032259">
    <property type="term" value="P:methylation"/>
    <property type="evidence" value="ECO:0007669"/>
    <property type="project" value="UniProtKB-KW"/>
</dbReference>